<evidence type="ECO:0000256" key="1">
    <source>
        <dbReference type="ARBA" id="ARBA00009176"/>
    </source>
</evidence>
<dbReference type="Proteomes" id="UP001201812">
    <property type="component" value="Unassembled WGS sequence"/>
</dbReference>
<dbReference type="AlphaFoldDB" id="A0AAD4NB42"/>
<accession>A0AAD4NB42</accession>
<dbReference type="GO" id="GO:0016799">
    <property type="term" value="F:hydrolase activity, hydrolyzing N-glycosyl compounds"/>
    <property type="evidence" value="ECO:0007669"/>
    <property type="project" value="InterPro"/>
</dbReference>
<keyword evidence="2" id="KW-0732">Signal</keyword>
<dbReference type="InterPro" id="IPR052775">
    <property type="entry name" value="IUN_hydrolase"/>
</dbReference>
<organism evidence="4 5">
    <name type="scientific">Ditylenchus destructor</name>
    <dbReference type="NCBI Taxonomy" id="166010"/>
    <lineage>
        <taxon>Eukaryota</taxon>
        <taxon>Metazoa</taxon>
        <taxon>Ecdysozoa</taxon>
        <taxon>Nematoda</taxon>
        <taxon>Chromadorea</taxon>
        <taxon>Rhabditida</taxon>
        <taxon>Tylenchina</taxon>
        <taxon>Tylenchomorpha</taxon>
        <taxon>Sphaerularioidea</taxon>
        <taxon>Anguinidae</taxon>
        <taxon>Anguininae</taxon>
        <taxon>Ditylenchus</taxon>
    </lineage>
</organism>
<name>A0AAD4NB42_9BILA</name>
<dbReference type="InterPro" id="IPR001910">
    <property type="entry name" value="Inosine/uridine_hydrolase_dom"/>
</dbReference>
<feature type="signal peptide" evidence="2">
    <location>
        <begin position="1"/>
        <end position="20"/>
    </location>
</feature>
<dbReference type="InterPro" id="IPR036452">
    <property type="entry name" value="Ribo_hydro-like"/>
</dbReference>
<protein>
    <submittedName>
        <fullName evidence="4">Inosine-uridine preferring nucleoside hydrolase domain-containing protein</fullName>
    </submittedName>
</protein>
<sequence>MWLYSSLFYLFALIPASIDAEIKLIVMDCDGASDDASALTLALQHPNIEVLAVMTSSSSTNSSQAAVNIARTLRANNVTTKIPIYKGADGPLLRYPINYDFVRVFFGNDGFGDAPNEYPKVQPGDFTAHENATAAEGLIEIFRKNKKRNVTLVVTGSLTNVALALNLEPKFAEWPSRMVIMGGNVHAFSNVLSSSTAESNFYNDPEAAYIVLKEMKCNITLVSWESTLYAGENHEINFYTHLNQGTPLANFLAMATRKVREYSASSTNQYFYCDQVAIGVVINEVALITEAQYRRASVELYGQKTRGQVTIDWADRSNGKPSNSTPFDDYRPINFIVHYNVTYLDQLMFDAVNAFDNNVNKN</sequence>
<gene>
    <name evidence="4" type="ORF">DdX_06553</name>
</gene>
<dbReference type="PANTHER" id="PTHR46190:SF1">
    <property type="entry name" value="SI:CH211-201H21.5"/>
    <property type="match status" value="1"/>
</dbReference>
<keyword evidence="5" id="KW-1185">Reference proteome</keyword>
<proteinExistence type="inferred from homology"/>
<reference evidence="4" key="1">
    <citation type="submission" date="2022-01" db="EMBL/GenBank/DDBJ databases">
        <title>Genome Sequence Resource for Two Populations of Ditylenchus destructor, the Migratory Endoparasitic Phytonematode.</title>
        <authorList>
            <person name="Zhang H."/>
            <person name="Lin R."/>
            <person name="Xie B."/>
        </authorList>
    </citation>
    <scope>NUCLEOTIDE SEQUENCE</scope>
    <source>
        <strain evidence="4">BazhouSP</strain>
    </source>
</reference>
<dbReference type="SUPFAM" id="SSF53590">
    <property type="entry name" value="Nucleoside hydrolase"/>
    <property type="match status" value="1"/>
</dbReference>
<evidence type="ECO:0000259" key="3">
    <source>
        <dbReference type="Pfam" id="PF01156"/>
    </source>
</evidence>
<comment type="caution">
    <text evidence="4">The sequence shown here is derived from an EMBL/GenBank/DDBJ whole genome shotgun (WGS) entry which is preliminary data.</text>
</comment>
<feature type="chain" id="PRO_5042041100" evidence="2">
    <location>
        <begin position="21"/>
        <end position="362"/>
    </location>
</feature>
<comment type="similarity">
    <text evidence="1">Belongs to the IUNH family.</text>
</comment>
<keyword evidence="4" id="KW-0378">Hydrolase</keyword>
<dbReference type="EMBL" id="JAKKPZ010000008">
    <property type="protein sequence ID" value="KAI1718138.1"/>
    <property type="molecule type" value="Genomic_DNA"/>
</dbReference>
<dbReference type="Gene3D" id="3.90.245.10">
    <property type="entry name" value="Ribonucleoside hydrolase-like"/>
    <property type="match status" value="1"/>
</dbReference>
<feature type="domain" description="Inosine/uridine-preferring nucleoside hydrolase" evidence="3">
    <location>
        <begin position="25"/>
        <end position="321"/>
    </location>
</feature>
<evidence type="ECO:0000313" key="5">
    <source>
        <dbReference type="Proteomes" id="UP001201812"/>
    </source>
</evidence>
<evidence type="ECO:0000313" key="4">
    <source>
        <dbReference type="EMBL" id="KAI1718138.1"/>
    </source>
</evidence>
<evidence type="ECO:0000256" key="2">
    <source>
        <dbReference type="SAM" id="SignalP"/>
    </source>
</evidence>
<dbReference type="PANTHER" id="PTHR46190">
    <property type="entry name" value="SI:CH211-201H21.5-RELATED"/>
    <property type="match status" value="1"/>
</dbReference>
<dbReference type="Pfam" id="PF01156">
    <property type="entry name" value="IU_nuc_hydro"/>
    <property type="match status" value="1"/>
</dbReference>